<evidence type="ECO:0000313" key="2">
    <source>
        <dbReference type="Proteomes" id="UP000177723"/>
    </source>
</evidence>
<dbReference type="Proteomes" id="UP000177723">
    <property type="component" value="Unassembled WGS sequence"/>
</dbReference>
<sequence length="160" mass="18278">MGKQTISGTFIVRLVTETLLEKRGLPTDRSNCLTLKQLEYVGRKRKIPSTTAKKHASTCMLCRDEVKTILKEPPTEFSVKKLKTELKEAEEEEAWKKIMGLAIADAVERRVACRTKAELRAFAKNGSAKNDPSLPRHLAICHYCRDELREEREKLPKLIK</sequence>
<protein>
    <submittedName>
        <fullName evidence="1">Uncharacterized protein</fullName>
    </submittedName>
</protein>
<reference evidence="1 2" key="1">
    <citation type="journal article" date="2016" name="Nat. Commun.">
        <title>Thousands of microbial genomes shed light on interconnected biogeochemical processes in an aquifer system.</title>
        <authorList>
            <person name="Anantharaman K."/>
            <person name="Brown C.T."/>
            <person name="Hug L.A."/>
            <person name="Sharon I."/>
            <person name="Castelle C.J."/>
            <person name="Probst A.J."/>
            <person name="Thomas B.C."/>
            <person name="Singh A."/>
            <person name="Wilkins M.J."/>
            <person name="Karaoz U."/>
            <person name="Brodie E.L."/>
            <person name="Williams K.H."/>
            <person name="Hubbard S.S."/>
            <person name="Banfield J.F."/>
        </authorList>
    </citation>
    <scope>NUCLEOTIDE SEQUENCE [LARGE SCALE GENOMIC DNA]</scope>
</reference>
<accession>A0A1F5WP88</accession>
<gene>
    <name evidence="1" type="ORF">A3F23_00625</name>
</gene>
<comment type="caution">
    <text evidence="1">The sequence shown here is derived from an EMBL/GenBank/DDBJ whole genome shotgun (WGS) entry which is preliminary data.</text>
</comment>
<dbReference type="AlphaFoldDB" id="A0A1F5WP88"/>
<name>A0A1F5WP88_9BACT</name>
<organism evidence="1 2">
    <name type="scientific">Candidatus Giovannonibacteria bacterium RIFCSPHIGHO2_12_FULL_43_15</name>
    <dbReference type="NCBI Taxonomy" id="1798341"/>
    <lineage>
        <taxon>Bacteria</taxon>
        <taxon>Candidatus Giovannoniibacteriota</taxon>
    </lineage>
</organism>
<evidence type="ECO:0000313" key="1">
    <source>
        <dbReference type="EMBL" id="OGF77468.1"/>
    </source>
</evidence>
<proteinExistence type="predicted"/>
<dbReference type="EMBL" id="MFHT01000017">
    <property type="protein sequence ID" value="OGF77468.1"/>
    <property type="molecule type" value="Genomic_DNA"/>
</dbReference>